<organism evidence="2 3">
    <name type="scientific">Nonomuraea longicatena</name>
    <dbReference type="NCBI Taxonomy" id="83682"/>
    <lineage>
        <taxon>Bacteria</taxon>
        <taxon>Bacillati</taxon>
        <taxon>Actinomycetota</taxon>
        <taxon>Actinomycetes</taxon>
        <taxon>Streptosporangiales</taxon>
        <taxon>Streptosporangiaceae</taxon>
        <taxon>Nonomuraea</taxon>
    </lineage>
</organism>
<evidence type="ECO:0000313" key="2">
    <source>
        <dbReference type="EMBL" id="GAA0935978.1"/>
    </source>
</evidence>
<sequence>MSVLLLDSGILRVPTATTLPDGTRVSGSRDVAPDEPDYDSLLPHAVSAGEADGRRAHDENAAILHSWGMAESA</sequence>
<accession>A0ABN1Q2G0</accession>
<dbReference type="Proteomes" id="UP001501578">
    <property type="component" value="Unassembled WGS sequence"/>
</dbReference>
<name>A0ABN1Q2G0_9ACTN</name>
<comment type="caution">
    <text evidence="2">The sequence shown here is derived from an EMBL/GenBank/DDBJ whole genome shotgun (WGS) entry which is preliminary data.</text>
</comment>
<reference evidence="2 3" key="1">
    <citation type="journal article" date="2019" name="Int. J. Syst. Evol. Microbiol.">
        <title>The Global Catalogue of Microorganisms (GCM) 10K type strain sequencing project: providing services to taxonomists for standard genome sequencing and annotation.</title>
        <authorList>
            <consortium name="The Broad Institute Genomics Platform"/>
            <consortium name="The Broad Institute Genome Sequencing Center for Infectious Disease"/>
            <person name="Wu L."/>
            <person name="Ma J."/>
        </authorList>
    </citation>
    <scope>NUCLEOTIDE SEQUENCE [LARGE SCALE GENOMIC DNA]</scope>
    <source>
        <strain evidence="2 3">JCM 11136</strain>
    </source>
</reference>
<dbReference type="EMBL" id="BAAAHQ010000023">
    <property type="protein sequence ID" value="GAA0935978.1"/>
    <property type="molecule type" value="Genomic_DNA"/>
</dbReference>
<protein>
    <submittedName>
        <fullName evidence="2">Uncharacterized protein</fullName>
    </submittedName>
</protein>
<gene>
    <name evidence="2" type="ORF">GCM10009560_44380</name>
</gene>
<dbReference type="RefSeq" id="WP_343951852.1">
    <property type="nucleotide sequence ID" value="NZ_BAAAHQ010000023.1"/>
</dbReference>
<evidence type="ECO:0000313" key="3">
    <source>
        <dbReference type="Proteomes" id="UP001501578"/>
    </source>
</evidence>
<proteinExistence type="predicted"/>
<evidence type="ECO:0000256" key="1">
    <source>
        <dbReference type="SAM" id="MobiDB-lite"/>
    </source>
</evidence>
<keyword evidence="3" id="KW-1185">Reference proteome</keyword>
<feature type="region of interest" description="Disordered" evidence="1">
    <location>
        <begin position="15"/>
        <end position="41"/>
    </location>
</feature>